<evidence type="ECO:0000256" key="2">
    <source>
        <dbReference type="SAM" id="SignalP"/>
    </source>
</evidence>
<evidence type="ECO:0000313" key="5">
    <source>
        <dbReference type="Proteomes" id="UP000326354"/>
    </source>
</evidence>
<organism evidence="4 5">
    <name type="scientific">Uabimicrobium amorphum</name>
    <dbReference type="NCBI Taxonomy" id="2596890"/>
    <lineage>
        <taxon>Bacteria</taxon>
        <taxon>Pseudomonadati</taxon>
        <taxon>Planctomycetota</taxon>
        <taxon>Candidatus Uabimicrobiia</taxon>
        <taxon>Candidatus Uabimicrobiales</taxon>
        <taxon>Candidatus Uabimicrobiaceae</taxon>
        <taxon>Candidatus Uabimicrobium</taxon>
    </lineage>
</organism>
<proteinExistence type="predicted"/>
<dbReference type="EMBL" id="AP019860">
    <property type="protein sequence ID" value="BBM87060.1"/>
    <property type="molecule type" value="Genomic_DNA"/>
</dbReference>
<dbReference type="RefSeq" id="WP_173013601.1">
    <property type="nucleotide sequence ID" value="NZ_AP019860.1"/>
</dbReference>
<dbReference type="InterPro" id="IPR007029">
    <property type="entry name" value="YHS_dom"/>
</dbReference>
<feature type="chain" id="PRO_5024842083" description="YHS domain-containing protein" evidence="2">
    <location>
        <begin position="22"/>
        <end position="127"/>
    </location>
</feature>
<gene>
    <name evidence="4" type="ORF">UABAM_05463</name>
</gene>
<feature type="signal peptide" evidence="2">
    <location>
        <begin position="1"/>
        <end position="21"/>
    </location>
</feature>
<feature type="domain" description="YHS" evidence="3">
    <location>
        <begin position="66"/>
        <end position="93"/>
    </location>
</feature>
<name>A0A5S9ITT8_UABAM</name>
<dbReference type="GO" id="GO:0016491">
    <property type="term" value="F:oxidoreductase activity"/>
    <property type="evidence" value="ECO:0007669"/>
    <property type="project" value="InterPro"/>
</dbReference>
<protein>
    <recommendedName>
        <fullName evidence="3">YHS domain-containing protein</fullName>
    </recommendedName>
</protein>
<accession>A0A5S9ITT8</accession>
<dbReference type="Gene3D" id="1.10.620.20">
    <property type="entry name" value="Ribonucleotide Reductase, subunit A"/>
    <property type="match status" value="1"/>
</dbReference>
<dbReference type="Proteomes" id="UP000326354">
    <property type="component" value="Chromosome"/>
</dbReference>
<keyword evidence="2" id="KW-0732">Signal</keyword>
<sequence length="127" mass="14163">MKTLIILLSTSCIFILVSCNGGQNSGTTEISDNTTINEENISNEVVEWNNTHCPVMEGKVKEDGGSTMYQGKLVRFCCSKCVKKFNDNPEEYHEALISYSSGKKPDNDSKHDHSNHEHGHDHSGHDH</sequence>
<evidence type="ECO:0000256" key="1">
    <source>
        <dbReference type="SAM" id="MobiDB-lite"/>
    </source>
</evidence>
<dbReference type="InterPro" id="IPR012348">
    <property type="entry name" value="RNR-like"/>
</dbReference>
<feature type="region of interest" description="Disordered" evidence="1">
    <location>
        <begin position="96"/>
        <end position="127"/>
    </location>
</feature>
<reference evidence="4 5" key="1">
    <citation type="submission" date="2019-08" db="EMBL/GenBank/DDBJ databases">
        <title>Complete genome sequence of Candidatus Uab amorphum.</title>
        <authorList>
            <person name="Shiratori T."/>
            <person name="Suzuki S."/>
            <person name="Kakizawa Y."/>
            <person name="Ishida K."/>
        </authorList>
    </citation>
    <scope>NUCLEOTIDE SEQUENCE [LARGE SCALE GENOMIC DNA]</scope>
    <source>
        <strain evidence="4 5">SRT547</strain>
    </source>
</reference>
<dbReference type="KEGG" id="uam:UABAM_05463"/>
<dbReference type="AlphaFoldDB" id="A0A5S9ITT8"/>
<evidence type="ECO:0000313" key="4">
    <source>
        <dbReference type="EMBL" id="BBM87060.1"/>
    </source>
</evidence>
<dbReference type="PROSITE" id="PS51257">
    <property type="entry name" value="PROKAR_LIPOPROTEIN"/>
    <property type="match status" value="1"/>
</dbReference>
<feature type="compositionally biased region" description="Basic and acidic residues" evidence="1">
    <location>
        <begin position="103"/>
        <end position="127"/>
    </location>
</feature>
<dbReference type="Pfam" id="PF04945">
    <property type="entry name" value="YHS"/>
    <property type="match status" value="1"/>
</dbReference>
<evidence type="ECO:0000259" key="3">
    <source>
        <dbReference type="Pfam" id="PF04945"/>
    </source>
</evidence>
<keyword evidence="5" id="KW-1185">Reference proteome</keyword>